<dbReference type="InterPro" id="IPR053927">
    <property type="entry name" value="FlgK_helical"/>
</dbReference>
<feature type="domain" description="Flagellar hook-associated protein FlgK helical" evidence="10">
    <location>
        <begin position="100"/>
        <end position="309"/>
    </location>
</feature>
<comment type="similarity">
    <text evidence="3 7">Belongs to the flagella basal body rod proteins family.</text>
</comment>
<dbReference type="Pfam" id="PF00460">
    <property type="entry name" value="Flg_bb_rod"/>
    <property type="match status" value="1"/>
</dbReference>
<evidence type="ECO:0000256" key="4">
    <source>
        <dbReference type="ARBA" id="ARBA00016244"/>
    </source>
</evidence>
<protein>
    <recommendedName>
        <fullName evidence="4 7">Flagellar hook-associated protein 1</fullName>
        <shortName evidence="7">HAP1</shortName>
    </recommendedName>
</protein>
<dbReference type="InterPro" id="IPR002371">
    <property type="entry name" value="FlgK"/>
</dbReference>
<evidence type="ECO:0000256" key="5">
    <source>
        <dbReference type="ARBA" id="ARBA00022525"/>
    </source>
</evidence>
<keyword evidence="5 7" id="KW-0964">Secreted</keyword>
<keyword evidence="6 7" id="KW-0975">Bacterial flagellum</keyword>
<evidence type="ECO:0000313" key="11">
    <source>
        <dbReference type="EMBL" id="MBR0667976.1"/>
    </source>
</evidence>
<dbReference type="SUPFAM" id="SSF64518">
    <property type="entry name" value="Phase 1 flagellin"/>
    <property type="match status" value="1"/>
</dbReference>
<evidence type="ECO:0000256" key="7">
    <source>
        <dbReference type="RuleBase" id="RU362065"/>
    </source>
</evidence>
<keyword evidence="12" id="KW-1185">Reference proteome</keyword>
<dbReference type="Pfam" id="PF22638">
    <property type="entry name" value="FlgK_D1"/>
    <property type="match status" value="1"/>
</dbReference>
<dbReference type="EMBL" id="JAAGBB010000045">
    <property type="protein sequence ID" value="MBR0667976.1"/>
    <property type="molecule type" value="Genomic_DNA"/>
</dbReference>
<evidence type="ECO:0000259" key="9">
    <source>
        <dbReference type="Pfam" id="PF06429"/>
    </source>
</evidence>
<evidence type="ECO:0000256" key="2">
    <source>
        <dbReference type="ARBA" id="ARBA00004613"/>
    </source>
</evidence>
<dbReference type="PANTHER" id="PTHR30033">
    <property type="entry name" value="FLAGELLAR HOOK-ASSOCIATED PROTEIN 1"/>
    <property type="match status" value="1"/>
</dbReference>
<dbReference type="PANTHER" id="PTHR30033:SF2">
    <property type="entry name" value="FLAGELLAR HOOK PROTEIN"/>
    <property type="match status" value="1"/>
</dbReference>
<proteinExistence type="inferred from homology"/>
<dbReference type="InterPro" id="IPR001444">
    <property type="entry name" value="Flag_bb_rod_N"/>
</dbReference>
<gene>
    <name evidence="7" type="primary">flgK</name>
    <name evidence="11" type="ORF">GXW71_26715</name>
</gene>
<comment type="subcellular location">
    <subcellularLocation>
        <location evidence="1">Bacterial flagellum basal body</location>
    </subcellularLocation>
    <subcellularLocation>
        <location evidence="2 7">Secreted</location>
    </subcellularLocation>
</comment>
<dbReference type="Proteomes" id="UP001196870">
    <property type="component" value="Unassembled WGS sequence"/>
</dbReference>
<evidence type="ECO:0000256" key="1">
    <source>
        <dbReference type="ARBA" id="ARBA00004117"/>
    </source>
</evidence>
<feature type="domain" description="Flagellar basal-body/hook protein C-terminal" evidence="9">
    <location>
        <begin position="464"/>
        <end position="505"/>
    </location>
</feature>
<feature type="domain" description="Flagellar basal body rod protein N-terminal" evidence="8">
    <location>
        <begin position="8"/>
        <end position="37"/>
    </location>
</feature>
<evidence type="ECO:0000259" key="10">
    <source>
        <dbReference type="Pfam" id="PF22638"/>
    </source>
</evidence>
<reference evidence="12" key="1">
    <citation type="journal article" date="2021" name="Syst. Appl. Microbiol.">
        <title>Roseomonas hellenica sp. nov., isolated from roots of wild-growing Alkanna tinctoria.</title>
        <authorList>
            <person name="Rat A."/>
            <person name="Naranjo H.D."/>
            <person name="Lebbe L."/>
            <person name="Cnockaert M."/>
            <person name="Krigas N."/>
            <person name="Grigoriadou K."/>
            <person name="Maloupa E."/>
            <person name="Willems A."/>
        </authorList>
    </citation>
    <scope>NUCLEOTIDE SEQUENCE [LARGE SCALE GENOMIC DNA]</scope>
    <source>
        <strain evidence="12">LMG 31523</strain>
    </source>
</reference>
<dbReference type="Pfam" id="PF06429">
    <property type="entry name" value="Flg_bbr_C"/>
    <property type="match status" value="1"/>
</dbReference>
<dbReference type="InterPro" id="IPR010930">
    <property type="entry name" value="Flg_bb/hook_C_dom"/>
</dbReference>
<evidence type="ECO:0000313" key="12">
    <source>
        <dbReference type="Proteomes" id="UP001196870"/>
    </source>
</evidence>
<evidence type="ECO:0000256" key="3">
    <source>
        <dbReference type="ARBA" id="ARBA00009677"/>
    </source>
</evidence>
<sequence>MSLDAALSIAQSGLRYAQRSLSVAADNVANAQTSGYTKKTLPSIANTTGAGGGVRLGLTSRNVDNAVIDSLHRSGGALAGATARESLLKTIEMAHGQTSAGDGLGDRVSALRTAFVQMQADPASSSWQGNVLLAASQVTDRFQAVAGAIVATRQQSQDGIVNEVDAANASIRRISALTDQIQSQQAAGLSTANLEDQRDEAIATLSESIPVKALRSANGGIALVTQGGQSITIPSKTDPFSTSGAVIGPSSYYGSGGTIPPVTLYGIDVTSQIQGGRLGEYVTLRDSTLPRYQAEVDLSAATMAARFEGQGLRLFADGSGTVPDPTQPYNSGPLIGFAASMVVNPAVQANPSLLRDGTHTVTGSATGPSAFAPNGAGGPAGFSTLLGRVVDFSFGAQAQNGVGWPPIATTGLGPDGTLSSPFIAPTTIEGYAANVTATQTGDRAAATTAVEDAKLVNEGLNIRFAERSSVDIDQEMANMVTLQNAYAANARVMSTVQAMWDALLQAAR</sequence>
<evidence type="ECO:0000259" key="8">
    <source>
        <dbReference type="Pfam" id="PF00460"/>
    </source>
</evidence>
<organism evidence="11 12">
    <name type="scientific">Plastoroseomonas hellenica</name>
    <dbReference type="NCBI Taxonomy" id="2687306"/>
    <lineage>
        <taxon>Bacteria</taxon>
        <taxon>Pseudomonadati</taxon>
        <taxon>Pseudomonadota</taxon>
        <taxon>Alphaproteobacteria</taxon>
        <taxon>Acetobacterales</taxon>
        <taxon>Acetobacteraceae</taxon>
        <taxon>Plastoroseomonas</taxon>
    </lineage>
</organism>
<evidence type="ECO:0000256" key="6">
    <source>
        <dbReference type="ARBA" id="ARBA00023143"/>
    </source>
</evidence>
<accession>A0ABS5F638</accession>
<comment type="caution">
    <text evidence="11">The sequence shown here is derived from an EMBL/GenBank/DDBJ whole genome shotgun (WGS) entry which is preliminary data.</text>
</comment>
<dbReference type="PRINTS" id="PR01005">
    <property type="entry name" value="FLGHOOKAP1"/>
</dbReference>
<name>A0ABS5F638_9PROT</name>
<dbReference type="RefSeq" id="WP_211855779.1">
    <property type="nucleotide sequence ID" value="NZ_JAAGBB010000045.1"/>
</dbReference>